<dbReference type="OrthoDB" id="419973at2"/>
<dbReference type="InterPro" id="IPR003439">
    <property type="entry name" value="ABC_transporter-like_ATP-bd"/>
</dbReference>
<dbReference type="EC" id="7.6.2.9" evidence="6"/>
<evidence type="ECO:0000256" key="5">
    <source>
        <dbReference type="ARBA" id="ARBA00022840"/>
    </source>
</evidence>
<dbReference type="InterPro" id="IPR050166">
    <property type="entry name" value="ABC_transporter_ATP-bind"/>
</dbReference>
<evidence type="ECO:0000256" key="2">
    <source>
        <dbReference type="ARBA" id="ARBA00009440"/>
    </source>
</evidence>
<dbReference type="Proteomes" id="UP000186391">
    <property type="component" value="Unassembled WGS sequence"/>
</dbReference>
<keyword evidence="3" id="KW-0813">Transport</keyword>
<dbReference type="Pfam" id="PF00005">
    <property type="entry name" value="ABC_tran"/>
    <property type="match status" value="1"/>
</dbReference>
<evidence type="ECO:0000313" key="9">
    <source>
        <dbReference type="Proteomes" id="UP000186391"/>
    </source>
</evidence>
<dbReference type="PROSITE" id="PS50893">
    <property type="entry name" value="ABC_TRANSPORTER_2"/>
    <property type="match status" value="1"/>
</dbReference>
<proteinExistence type="inferred from homology"/>
<dbReference type="SUPFAM" id="SSF52540">
    <property type="entry name" value="P-loop containing nucleoside triphosphate hydrolases"/>
    <property type="match status" value="1"/>
</dbReference>
<keyword evidence="5 8" id="KW-0067">ATP-binding</keyword>
<evidence type="ECO:0000313" key="8">
    <source>
        <dbReference type="EMBL" id="OKH14549.1"/>
    </source>
</evidence>
<feature type="domain" description="ABC transporter" evidence="7">
    <location>
        <begin position="3"/>
        <end position="234"/>
    </location>
</feature>
<keyword evidence="4" id="KW-0547">Nucleotide-binding</keyword>
<dbReference type="CDD" id="cd03293">
    <property type="entry name" value="ABC_NrtD_SsuB_transporters"/>
    <property type="match status" value="1"/>
</dbReference>
<dbReference type="InterPro" id="IPR003593">
    <property type="entry name" value="AAA+_ATPase"/>
</dbReference>
<dbReference type="GO" id="GO:0005524">
    <property type="term" value="F:ATP binding"/>
    <property type="evidence" value="ECO:0007669"/>
    <property type="project" value="UniProtKB-KW"/>
</dbReference>
<reference evidence="8 9" key="1">
    <citation type="submission" date="2016-11" db="EMBL/GenBank/DDBJ databases">
        <title>Draft Genome Sequences of Nine Cyanobacterial Strains from Diverse Habitats.</title>
        <authorList>
            <person name="Zhu T."/>
            <person name="Hou S."/>
            <person name="Lu X."/>
            <person name="Hess W.R."/>
        </authorList>
    </citation>
    <scope>NUCLEOTIDE SEQUENCE [LARGE SCALE GENOMIC DNA]</scope>
    <source>
        <strain evidence="8 9">NIES-592</strain>
    </source>
</reference>
<evidence type="ECO:0000256" key="3">
    <source>
        <dbReference type="ARBA" id="ARBA00022448"/>
    </source>
</evidence>
<dbReference type="GO" id="GO:0005886">
    <property type="term" value="C:plasma membrane"/>
    <property type="evidence" value="ECO:0007669"/>
    <property type="project" value="UniProtKB-SubCell"/>
</dbReference>
<evidence type="ECO:0000256" key="6">
    <source>
        <dbReference type="ARBA" id="ARBA00066388"/>
    </source>
</evidence>
<dbReference type="SMART" id="SM00382">
    <property type="entry name" value="AAA"/>
    <property type="match status" value="1"/>
</dbReference>
<dbReference type="Gene3D" id="3.40.50.300">
    <property type="entry name" value="P-loop containing nucleotide triphosphate hydrolases"/>
    <property type="match status" value="1"/>
</dbReference>
<dbReference type="PANTHER" id="PTHR42788:SF13">
    <property type="entry name" value="ALIPHATIC SULFONATES IMPORT ATP-BINDING PROTEIN SSUB"/>
    <property type="match status" value="1"/>
</dbReference>
<protein>
    <recommendedName>
        <fullName evidence="6">ABC-type quaternary amine transporter</fullName>
        <ecNumber evidence="6">7.6.2.9</ecNumber>
    </recommendedName>
</protein>
<dbReference type="AlphaFoldDB" id="A0A1U7H125"/>
<comment type="similarity">
    <text evidence="2">Belongs to the ABC transporter superfamily. Nitrate/nitrite/cyanate uptake transporter (NitT) (TC 3.A.1.16) family.</text>
</comment>
<dbReference type="GO" id="GO:0016887">
    <property type="term" value="F:ATP hydrolysis activity"/>
    <property type="evidence" value="ECO:0007669"/>
    <property type="project" value="InterPro"/>
</dbReference>
<comment type="subcellular location">
    <subcellularLocation>
        <location evidence="1">Cell inner membrane</location>
        <topology evidence="1">Peripheral membrane protein</topology>
    </subcellularLocation>
</comment>
<keyword evidence="9" id="KW-1185">Reference proteome</keyword>
<comment type="caution">
    <text evidence="8">The sequence shown here is derived from an EMBL/GenBank/DDBJ whole genome shotgun (WGS) entry which is preliminary data.</text>
</comment>
<dbReference type="InterPro" id="IPR027417">
    <property type="entry name" value="P-loop_NTPase"/>
</dbReference>
<name>A0A1U7H125_9CYAN</name>
<sequence length="268" mass="30075">MHLEINQLHKQFKTKRGLLTALQDINLHVQEREFVCAVGASGSGKSTLLRLIAGLDTPTAGEILVDGVRVTGPGSDRGMVFQSYTLYPWMSVAENVEFGLKLQGVPKTQRKQQAAYYLEVVGLSTFAKALPKELSGGMKQRVAIARALASKPKILLMDEPFGALDVQTKEAMQQFLLEIWRSTSTTIFMITHDVEEAIFLSQRIYVLSARPGTIRRELQIQLPSKSNPQIKRHSTFQKYKDDVMKLLYEDGMQTNRICEVQSSVMGNR</sequence>
<evidence type="ECO:0000259" key="7">
    <source>
        <dbReference type="PROSITE" id="PS50893"/>
    </source>
</evidence>
<dbReference type="EMBL" id="MRCA01000004">
    <property type="protein sequence ID" value="OKH14549.1"/>
    <property type="molecule type" value="Genomic_DNA"/>
</dbReference>
<dbReference type="GO" id="GO:0015418">
    <property type="term" value="F:ABC-type quaternary ammonium compound transporting activity"/>
    <property type="evidence" value="ECO:0007669"/>
    <property type="project" value="UniProtKB-EC"/>
</dbReference>
<evidence type="ECO:0000256" key="4">
    <source>
        <dbReference type="ARBA" id="ARBA00022741"/>
    </source>
</evidence>
<dbReference type="FunFam" id="3.40.50.300:FF:000425">
    <property type="entry name" value="Probable ABC transporter, ATP-binding subunit"/>
    <property type="match status" value="1"/>
</dbReference>
<dbReference type="PANTHER" id="PTHR42788">
    <property type="entry name" value="TAURINE IMPORT ATP-BINDING PROTEIN-RELATED"/>
    <property type="match status" value="1"/>
</dbReference>
<dbReference type="PROSITE" id="PS00211">
    <property type="entry name" value="ABC_TRANSPORTER_1"/>
    <property type="match status" value="1"/>
</dbReference>
<organism evidence="8 9">
    <name type="scientific">Fischerella major NIES-592</name>
    <dbReference type="NCBI Taxonomy" id="210994"/>
    <lineage>
        <taxon>Bacteria</taxon>
        <taxon>Bacillati</taxon>
        <taxon>Cyanobacteriota</taxon>
        <taxon>Cyanophyceae</taxon>
        <taxon>Nostocales</taxon>
        <taxon>Hapalosiphonaceae</taxon>
        <taxon>Fischerella</taxon>
    </lineage>
</organism>
<accession>A0A1U7H125</accession>
<gene>
    <name evidence="8" type="ORF">NIES592_09710</name>
</gene>
<evidence type="ECO:0000256" key="1">
    <source>
        <dbReference type="ARBA" id="ARBA00004417"/>
    </source>
</evidence>
<dbReference type="InterPro" id="IPR017871">
    <property type="entry name" value="ABC_transporter-like_CS"/>
</dbReference>